<dbReference type="Proteomes" id="UP000295351">
    <property type="component" value="Unassembled WGS sequence"/>
</dbReference>
<keyword evidence="1" id="KW-0812">Transmembrane</keyword>
<organism evidence="3 4">
    <name type="scientific">Shinella granuli</name>
    <dbReference type="NCBI Taxonomy" id="323621"/>
    <lineage>
        <taxon>Bacteria</taxon>
        <taxon>Pseudomonadati</taxon>
        <taxon>Pseudomonadota</taxon>
        <taxon>Alphaproteobacteria</taxon>
        <taxon>Hyphomicrobiales</taxon>
        <taxon>Rhizobiaceae</taxon>
        <taxon>Shinella</taxon>
    </lineage>
</organism>
<evidence type="ECO:0000259" key="2">
    <source>
        <dbReference type="Pfam" id="PF12158"/>
    </source>
</evidence>
<accession>A0A4R2D7R6</accession>
<proteinExistence type="predicted"/>
<keyword evidence="4" id="KW-1185">Reference proteome</keyword>
<reference evidence="3 4" key="1">
    <citation type="submission" date="2019-03" db="EMBL/GenBank/DDBJ databases">
        <title>Genomic Encyclopedia of Type Strains, Phase IV (KMG-IV): sequencing the most valuable type-strain genomes for metagenomic binning, comparative biology and taxonomic classification.</title>
        <authorList>
            <person name="Goeker M."/>
        </authorList>
    </citation>
    <scope>NUCLEOTIDE SEQUENCE [LARGE SCALE GENOMIC DNA]</scope>
    <source>
        <strain evidence="3 4">DSM 18401</strain>
    </source>
</reference>
<comment type="caution">
    <text evidence="3">The sequence shown here is derived from an EMBL/GenBank/DDBJ whole genome shotgun (WGS) entry which is preliminary data.</text>
</comment>
<keyword evidence="1" id="KW-0472">Membrane</keyword>
<dbReference type="AlphaFoldDB" id="A0A4R2D7R6"/>
<gene>
    <name evidence="3" type="ORF">EV665_102178</name>
</gene>
<feature type="domain" description="DUF3592" evidence="2">
    <location>
        <begin position="66"/>
        <end position="121"/>
    </location>
</feature>
<dbReference type="EMBL" id="SLVX01000002">
    <property type="protein sequence ID" value="TCN47659.1"/>
    <property type="molecule type" value="Genomic_DNA"/>
</dbReference>
<dbReference type="Pfam" id="PF12158">
    <property type="entry name" value="DUF3592"/>
    <property type="match status" value="1"/>
</dbReference>
<protein>
    <submittedName>
        <fullName evidence="3">Uncharacterized protein DUF3592</fullName>
    </submittedName>
</protein>
<sequence length="160" mass="16789">MQAGPVFGRAGRGWRTAIAAIIGAVLVVVGLLAAWGLWSVHGIYRDLASSGHTVEAEMTGFEAAWVGSRASRREVYYPIIEFTTAEGQRIRTTSYTAIAPAGYTPAARVTVIYSAADPALAMPVSALSAWPDGTVWAIGAFSLLCLLVGGILLRAGLARP</sequence>
<keyword evidence="1" id="KW-1133">Transmembrane helix</keyword>
<dbReference type="InterPro" id="IPR021994">
    <property type="entry name" value="DUF3592"/>
</dbReference>
<evidence type="ECO:0000313" key="4">
    <source>
        <dbReference type="Proteomes" id="UP000295351"/>
    </source>
</evidence>
<evidence type="ECO:0000256" key="1">
    <source>
        <dbReference type="SAM" id="Phobius"/>
    </source>
</evidence>
<feature type="transmembrane region" description="Helical" evidence="1">
    <location>
        <begin position="135"/>
        <end position="157"/>
    </location>
</feature>
<name>A0A4R2D7R6_SHIGR</name>
<dbReference type="RefSeq" id="WP_281048224.1">
    <property type="nucleotide sequence ID" value="NZ_JBHMAM010000064.1"/>
</dbReference>
<evidence type="ECO:0000313" key="3">
    <source>
        <dbReference type="EMBL" id="TCN47659.1"/>
    </source>
</evidence>
<feature type="transmembrane region" description="Helical" evidence="1">
    <location>
        <begin position="17"/>
        <end position="38"/>
    </location>
</feature>